<comment type="subunit">
    <text evidence="1">Component of the NuA4 histone acetyltransferase complex.</text>
</comment>
<dbReference type="AlphaFoldDB" id="A0A2B7YG94"/>
<evidence type="ECO:0000313" key="4">
    <source>
        <dbReference type="Proteomes" id="UP000224634"/>
    </source>
</evidence>
<dbReference type="InterPro" id="IPR000953">
    <property type="entry name" value="Chromo/chromo_shadow_dom"/>
</dbReference>
<name>A0A2B7YG94_POLH7</name>
<sequence>MTVTHQHASFSIGDNVLLKLGHGYSRPSTTVLKKYSNRYAGPYAVIETERISALMYKLDFLAGSQVHSVYRAPQKAPRRQASPYNVNEEKLGLVNDREEYEIERGIAKRTLRPGEQQYLVKWKEWSIP</sequence>
<organism evidence="3 4">
    <name type="scientific">Polytolypa hystricis (strain UAMH7299)</name>
    <dbReference type="NCBI Taxonomy" id="1447883"/>
    <lineage>
        <taxon>Eukaryota</taxon>
        <taxon>Fungi</taxon>
        <taxon>Dikarya</taxon>
        <taxon>Ascomycota</taxon>
        <taxon>Pezizomycotina</taxon>
        <taxon>Eurotiomycetes</taxon>
        <taxon>Eurotiomycetidae</taxon>
        <taxon>Onygenales</taxon>
        <taxon>Onygenales incertae sedis</taxon>
        <taxon>Polytolypa</taxon>
    </lineage>
</organism>
<dbReference type="GO" id="GO:0006338">
    <property type="term" value="P:chromatin remodeling"/>
    <property type="evidence" value="ECO:0007669"/>
    <property type="project" value="UniProtKB-ARBA"/>
</dbReference>
<reference evidence="3 4" key="1">
    <citation type="submission" date="2017-10" db="EMBL/GenBank/DDBJ databases">
        <title>Comparative genomics in systemic dimorphic fungi from Ajellomycetaceae.</title>
        <authorList>
            <person name="Munoz J.F."/>
            <person name="Mcewen J.G."/>
            <person name="Clay O.K."/>
            <person name="Cuomo C.A."/>
        </authorList>
    </citation>
    <scope>NUCLEOTIDE SEQUENCE [LARGE SCALE GENOMIC DNA]</scope>
    <source>
        <strain evidence="3 4">UAMH7299</strain>
    </source>
</reference>
<evidence type="ECO:0000256" key="1">
    <source>
        <dbReference type="ARBA" id="ARBA00011353"/>
    </source>
</evidence>
<keyword evidence="4" id="KW-1185">Reference proteome</keyword>
<dbReference type="EMBL" id="PDNA01000042">
    <property type="protein sequence ID" value="PGH20099.1"/>
    <property type="molecule type" value="Genomic_DNA"/>
</dbReference>
<dbReference type="SUPFAM" id="SSF54160">
    <property type="entry name" value="Chromo domain-like"/>
    <property type="match status" value="1"/>
</dbReference>
<feature type="domain" description="Chromo" evidence="2">
    <location>
        <begin position="100"/>
        <end position="128"/>
    </location>
</feature>
<dbReference type="Gene3D" id="2.40.50.40">
    <property type="match status" value="1"/>
</dbReference>
<accession>A0A2B7YG94</accession>
<evidence type="ECO:0000313" key="3">
    <source>
        <dbReference type="EMBL" id="PGH20099.1"/>
    </source>
</evidence>
<dbReference type="InterPro" id="IPR016197">
    <property type="entry name" value="Chromo-like_dom_sf"/>
</dbReference>
<comment type="caution">
    <text evidence="3">The sequence shown here is derived from an EMBL/GenBank/DDBJ whole genome shotgun (WGS) entry which is preliminary data.</text>
</comment>
<evidence type="ECO:0000259" key="2">
    <source>
        <dbReference type="PROSITE" id="PS50013"/>
    </source>
</evidence>
<dbReference type="Proteomes" id="UP000224634">
    <property type="component" value="Unassembled WGS sequence"/>
</dbReference>
<gene>
    <name evidence="3" type="ORF">AJ80_03667</name>
</gene>
<proteinExistence type="predicted"/>
<protein>
    <recommendedName>
        <fullName evidence="2">Chromo domain-containing protein</fullName>
    </recommendedName>
</protein>
<dbReference type="PROSITE" id="PS50013">
    <property type="entry name" value="CHROMO_2"/>
    <property type="match status" value="1"/>
</dbReference>